<gene>
    <name evidence="3" type="ORF">K8I29_02730</name>
</gene>
<dbReference type="EMBL" id="JAIOIV010000018">
    <property type="protein sequence ID" value="MBZ0155114.1"/>
    <property type="molecule type" value="Genomic_DNA"/>
</dbReference>
<protein>
    <submittedName>
        <fullName evidence="3">Glycosyltransferase family 4 protein</fullName>
    </submittedName>
</protein>
<dbReference type="InterPro" id="IPR001296">
    <property type="entry name" value="Glyco_trans_1"/>
</dbReference>
<dbReference type="AlphaFoldDB" id="A0A953J8I4"/>
<proteinExistence type="predicted"/>
<dbReference type="GO" id="GO:0016757">
    <property type="term" value="F:glycosyltransferase activity"/>
    <property type="evidence" value="ECO:0007669"/>
    <property type="project" value="InterPro"/>
</dbReference>
<dbReference type="SUPFAM" id="SSF53756">
    <property type="entry name" value="UDP-Glycosyltransferase/glycogen phosphorylase"/>
    <property type="match status" value="1"/>
</dbReference>
<dbReference type="InterPro" id="IPR028098">
    <property type="entry name" value="Glyco_trans_4-like_N"/>
</dbReference>
<evidence type="ECO:0000313" key="3">
    <source>
        <dbReference type="EMBL" id="MBZ0155114.1"/>
    </source>
</evidence>
<dbReference type="Proteomes" id="UP000705867">
    <property type="component" value="Unassembled WGS sequence"/>
</dbReference>
<feature type="domain" description="Glycosyl transferase family 1" evidence="1">
    <location>
        <begin position="195"/>
        <end position="366"/>
    </location>
</feature>
<dbReference type="Pfam" id="PF00534">
    <property type="entry name" value="Glycos_transf_1"/>
    <property type="match status" value="1"/>
</dbReference>
<organism evidence="3 4">
    <name type="scientific">Candidatus Nitrobium versatile</name>
    <dbReference type="NCBI Taxonomy" id="2884831"/>
    <lineage>
        <taxon>Bacteria</taxon>
        <taxon>Pseudomonadati</taxon>
        <taxon>Nitrospirota</taxon>
        <taxon>Nitrospiria</taxon>
        <taxon>Nitrospirales</taxon>
        <taxon>Nitrospiraceae</taxon>
        <taxon>Candidatus Nitrobium</taxon>
    </lineage>
</organism>
<accession>A0A953J8I4</accession>
<reference evidence="3" key="2">
    <citation type="submission" date="2021-08" db="EMBL/GenBank/DDBJ databases">
        <authorList>
            <person name="Dalcin Martins P."/>
        </authorList>
    </citation>
    <scope>NUCLEOTIDE SEQUENCE</scope>
    <source>
        <strain evidence="3">MAG_39</strain>
    </source>
</reference>
<evidence type="ECO:0000313" key="4">
    <source>
        <dbReference type="Proteomes" id="UP000705867"/>
    </source>
</evidence>
<dbReference type="CDD" id="cd03801">
    <property type="entry name" value="GT4_PimA-like"/>
    <property type="match status" value="1"/>
</dbReference>
<dbReference type="PANTHER" id="PTHR12526">
    <property type="entry name" value="GLYCOSYLTRANSFERASE"/>
    <property type="match status" value="1"/>
</dbReference>
<evidence type="ECO:0000259" key="1">
    <source>
        <dbReference type="Pfam" id="PF00534"/>
    </source>
</evidence>
<feature type="domain" description="Glycosyltransferase subfamily 4-like N-terminal" evidence="2">
    <location>
        <begin position="15"/>
        <end position="185"/>
    </location>
</feature>
<reference evidence="3" key="1">
    <citation type="journal article" date="2021" name="bioRxiv">
        <title>Unraveling nitrogen, sulfur and carbon metabolic pathways and microbial community transcriptional responses to substrate deprivation and toxicity stresses in a bioreactor mimicking anoxic brackish coastal sediment conditions.</title>
        <authorList>
            <person name="Martins P.D."/>
            <person name="Echeveste M.J."/>
            <person name="Arshad A."/>
            <person name="Kurth J."/>
            <person name="Ouboter H."/>
            <person name="Jetten M.S.M."/>
            <person name="Welte C.U."/>
        </authorList>
    </citation>
    <scope>NUCLEOTIDE SEQUENCE</scope>
    <source>
        <strain evidence="3">MAG_39</strain>
    </source>
</reference>
<comment type="caution">
    <text evidence="3">The sequence shown here is derived from an EMBL/GenBank/DDBJ whole genome shotgun (WGS) entry which is preliminary data.</text>
</comment>
<sequence length="392" mass="44195">MKRILYIEANRDGTVGGSYYSLLYLIQGLDRTKYEPHVLFCQEHPLIPEFRKATPHLYINDFGPSTSDREGLLGEALKFPYRFVRDVLLKQRALGELIRTIRPDLVHLNNGYSFVHEMIVSCRLHNVKVIAHDRGTRYPCSFRTRLLVPLLDAIVSVSDSYKENIVRQHLKVKRVSRIYNGFNSETIRERVSPLDRDRVRQEFGVGGNAPLLGIVGNIDRWKGQMVVVKAVQKIRRSYPDVACLIVGAVCRGAEGYREELEASIRENGLEESVIFTGFRDDVPGIVNALDVLLHASIEPEPFGRVLLEGMALSKPIVATAAGGVPEIIVQGETGLLVPMNDPDALANATLYFLSHPDAARKMGERGWRRLIEEFSGARVVREVERVYEEVFA</sequence>
<evidence type="ECO:0000259" key="2">
    <source>
        <dbReference type="Pfam" id="PF13439"/>
    </source>
</evidence>
<dbReference type="Gene3D" id="3.40.50.2000">
    <property type="entry name" value="Glycogen Phosphorylase B"/>
    <property type="match status" value="2"/>
</dbReference>
<name>A0A953J8I4_9BACT</name>
<dbReference type="Pfam" id="PF13439">
    <property type="entry name" value="Glyco_transf_4"/>
    <property type="match status" value="1"/>
</dbReference>